<feature type="transmembrane region" description="Helical" evidence="14">
    <location>
        <begin position="12"/>
        <end position="33"/>
    </location>
</feature>
<evidence type="ECO:0000313" key="16">
    <source>
        <dbReference type="EMBL" id="WNR45262.1"/>
    </source>
</evidence>
<evidence type="ECO:0000256" key="11">
    <source>
        <dbReference type="ARBA" id="ARBA00022989"/>
    </source>
</evidence>
<evidence type="ECO:0000256" key="12">
    <source>
        <dbReference type="ARBA" id="ARBA00023012"/>
    </source>
</evidence>
<dbReference type="SUPFAM" id="SSF55874">
    <property type="entry name" value="ATPase domain of HSP90 chaperone/DNA topoisomerase II/histidine kinase"/>
    <property type="match status" value="1"/>
</dbReference>
<dbReference type="GO" id="GO:0005524">
    <property type="term" value="F:ATP binding"/>
    <property type="evidence" value="ECO:0007669"/>
    <property type="project" value="UniProtKB-KW"/>
</dbReference>
<dbReference type="PROSITE" id="PS50885">
    <property type="entry name" value="HAMP"/>
    <property type="match status" value="1"/>
</dbReference>
<evidence type="ECO:0000256" key="3">
    <source>
        <dbReference type="ARBA" id="ARBA00012438"/>
    </source>
</evidence>
<comment type="catalytic activity">
    <reaction evidence="1">
        <text>ATP + protein L-histidine = ADP + protein N-phospho-L-histidine.</text>
        <dbReference type="EC" id="2.7.13.3"/>
    </reaction>
</comment>
<evidence type="ECO:0000256" key="8">
    <source>
        <dbReference type="ARBA" id="ARBA00022741"/>
    </source>
</evidence>
<dbReference type="RefSeq" id="WP_314801861.1">
    <property type="nucleotide sequence ID" value="NZ_CP130319.1"/>
</dbReference>
<gene>
    <name evidence="16" type="ORF">MJB10_03755</name>
</gene>
<dbReference type="Proteomes" id="UP001304650">
    <property type="component" value="Chromosome"/>
</dbReference>
<protein>
    <recommendedName>
        <fullName evidence="3">histidine kinase</fullName>
        <ecNumber evidence="3">2.7.13.3</ecNumber>
    </recommendedName>
</protein>
<dbReference type="PRINTS" id="PR00344">
    <property type="entry name" value="BCTRLSENSOR"/>
</dbReference>
<dbReference type="InterPro" id="IPR036890">
    <property type="entry name" value="HATPase_C_sf"/>
</dbReference>
<evidence type="ECO:0000256" key="14">
    <source>
        <dbReference type="SAM" id="Phobius"/>
    </source>
</evidence>
<sequence length="613" mass="70384">MRRLSLSFRLLLYFVIVIVVSLSVIGFFSYSTASRILDAQQEKQLSQIITSTAHQTELYMQSYERASNVLISQDEVKRFVDIQPTNSYEYVLYADLVKTNAIRTTFLHYPHMNSIYIIGANGRYVLDNNYVTGEFEIAEPGKLYEKLMSSIQDPTRLTILHTSIKPDKTGLVVTLVRPFRGYSTYDFNGLIAMEVNVNELSTLWEKVDIGDEGYFFIVDGDGNLIYHPDKSLMGKPLAQPVAEDIIAADEGSIRLGDSKDERLYVWRSSAYSGWKLVVSLPVNELRKPIMAIRSVIIPVGALTLIVGLWMAYQFSQSIHRPVQILKQGMRQTERGVWKHIPVGDRLDELGLLTKSYNLMVTRLSEMIEKVYHAELEQQKAELAFRTQQLERQRAEFQALQLQINPHFLYNTLETINCYAIIQDSDEIREIVGSMAYMLRYASQTNLKEITVVNELNHIRNYMIILKHRLDREFEIDVAIPPSLLLEKMVCFTLQPLIENVFEHGFRKKIAKHHFIRINAMLDEDDFIVTVEDNGLGMSMENLEELRVRLRANKLAFDQGPESFGEGGTGILNVHRRIQMVFGKSYGLVITSTEGEGTTITMKLPKENRDKYFI</sequence>
<dbReference type="PANTHER" id="PTHR34220">
    <property type="entry name" value="SENSOR HISTIDINE KINASE YPDA"/>
    <property type="match status" value="1"/>
</dbReference>
<dbReference type="KEGG" id="proo:MJB10_03755"/>
<dbReference type="Gene3D" id="3.30.565.10">
    <property type="entry name" value="Histidine kinase-like ATPase, C-terminal domain"/>
    <property type="match status" value="1"/>
</dbReference>
<keyword evidence="7 14" id="KW-0812">Transmembrane</keyword>
<dbReference type="PANTHER" id="PTHR34220:SF11">
    <property type="entry name" value="SENSOR PROTEIN KINASE HPTS"/>
    <property type="match status" value="1"/>
</dbReference>
<dbReference type="Gene3D" id="3.30.450.20">
    <property type="entry name" value="PAS domain"/>
    <property type="match status" value="2"/>
</dbReference>
<dbReference type="InterPro" id="IPR003594">
    <property type="entry name" value="HATPase_dom"/>
</dbReference>
<evidence type="ECO:0000256" key="4">
    <source>
        <dbReference type="ARBA" id="ARBA00022475"/>
    </source>
</evidence>
<dbReference type="Gene3D" id="6.10.340.10">
    <property type="match status" value="1"/>
</dbReference>
<organism evidence="16 17">
    <name type="scientific">Paenibacillus roseopurpureus</name>
    <dbReference type="NCBI Taxonomy" id="2918901"/>
    <lineage>
        <taxon>Bacteria</taxon>
        <taxon>Bacillati</taxon>
        <taxon>Bacillota</taxon>
        <taxon>Bacilli</taxon>
        <taxon>Bacillales</taxon>
        <taxon>Paenibacillaceae</taxon>
        <taxon>Paenibacillus</taxon>
    </lineage>
</organism>
<keyword evidence="4" id="KW-1003">Cell membrane</keyword>
<dbReference type="EMBL" id="CP130319">
    <property type="protein sequence ID" value="WNR45262.1"/>
    <property type="molecule type" value="Genomic_DNA"/>
</dbReference>
<keyword evidence="9 16" id="KW-0418">Kinase</keyword>
<dbReference type="CDD" id="cd12912">
    <property type="entry name" value="PDC2_MCP_like"/>
    <property type="match status" value="1"/>
</dbReference>
<name>A0AA96RNB4_9BACL</name>
<dbReference type="Pfam" id="PF06580">
    <property type="entry name" value="His_kinase"/>
    <property type="match status" value="1"/>
</dbReference>
<dbReference type="InterPro" id="IPR004358">
    <property type="entry name" value="Sig_transdc_His_kin-like_C"/>
</dbReference>
<feature type="transmembrane region" description="Helical" evidence="14">
    <location>
        <begin position="295"/>
        <end position="312"/>
    </location>
</feature>
<evidence type="ECO:0000256" key="7">
    <source>
        <dbReference type="ARBA" id="ARBA00022692"/>
    </source>
</evidence>
<dbReference type="GO" id="GO:0000155">
    <property type="term" value="F:phosphorelay sensor kinase activity"/>
    <property type="evidence" value="ECO:0007669"/>
    <property type="project" value="InterPro"/>
</dbReference>
<evidence type="ECO:0000256" key="10">
    <source>
        <dbReference type="ARBA" id="ARBA00022840"/>
    </source>
</evidence>
<evidence type="ECO:0000256" key="13">
    <source>
        <dbReference type="ARBA" id="ARBA00023136"/>
    </source>
</evidence>
<evidence type="ECO:0000256" key="6">
    <source>
        <dbReference type="ARBA" id="ARBA00022679"/>
    </source>
</evidence>
<keyword evidence="5" id="KW-0597">Phosphoprotein</keyword>
<dbReference type="InterPro" id="IPR050640">
    <property type="entry name" value="Bact_2-comp_sensor_kinase"/>
</dbReference>
<accession>A0AA96RNB4</accession>
<keyword evidence="17" id="KW-1185">Reference proteome</keyword>
<evidence type="ECO:0000256" key="1">
    <source>
        <dbReference type="ARBA" id="ARBA00000085"/>
    </source>
</evidence>
<dbReference type="InterPro" id="IPR033479">
    <property type="entry name" value="dCache_1"/>
</dbReference>
<keyword evidence="13 14" id="KW-0472">Membrane</keyword>
<dbReference type="CDD" id="cd06225">
    <property type="entry name" value="HAMP"/>
    <property type="match status" value="1"/>
</dbReference>
<dbReference type="Pfam" id="PF02743">
    <property type="entry name" value="dCache_1"/>
    <property type="match status" value="1"/>
</dbReference>
<evidence type="ECO:0000313" key="17">
    <source>
        <dbReference type="Proteomes" id="UP001304650"/>
    </source>
</evidence>
<keyword evidence="8" id="KW-0547">Nucleotide-binding</keyword>
<proteinExistence type="predicted"/>
<evidence type="ECO:0000256" key="5">
    <source>
        <dbReference type="ARBA" id="ARBA00022553"/>
    </source>
</evidence>
<keyword evidence="12" id="KW-0902">Two-component regulatory system</keyword>
<dbReference type="Pfam" id="PF00672">
    <property type="entry name" value="HAMP"/>
    <property type="match status" value="1"/>
</dbReference>
<keyword evidence="6 16" id="KW-0808">Transferase</keyword>
<dbReference type="SMART" id="SM00304">
    <property type="entry name" value="HAMP"/>
    <property type="match status" value="1"/>
</dbReference>
<evidence type="ECO:0000256" key="9">
    <source>
        <dbReference type="ARBA" id="ARBA00022777"/>
    </source>
</evidence>
<evidence type="ECO:0000259" key="15">
    <source>
        <dbReference type="PROSITE" id="PS50885"/>
    </source>
</evidence>
<keyword evidence="11 14" id="KW-1133">Transmembrane helix</keyword>
<reference evidence="16" key="1">
    <citation type="submission" date="2022-02" db="EMBL/GenBank/DDBJ databases">
        <title>Paenibacillus sp. MBLB1832 Whole Genome Shotgun Sequencing.</title>
        <authorList>
            <person name="Hwang C.Y."/>
            <person name="Cho E.-S."/>
            <person name="Seo M.-J."/>
        </authorList>
    </citation>
    <scope>NUCLEOTIDE SEQUENCE</scope>
    <source>
        <strain evidence="16">MBLB1832</strain>
    </source>
</reference>
<dbReference type="GO" id="GO:0005886">
    <property type="term" value="C:plasma membrane"/>
    <property type="evidence" value="ECO:0007669"/>
    <property type="project" value="UniProtKB-SubCell"/>
</dbReference>
<evidence type="ECO:0000256" key="2">
    <source>
        <dbReference type="ARBA" id="ARBA00004651"/>
    </source>
</evidence>
<keyword evidence="10" id="KW-0067">ATP-binding</keyword>
<dbReference type="InterPro" id="IPR003660">
    <property type="entry name" value="HAMP_dom"/>
</dbReference>
<dbReference type="EC" id="2.7.13.3" evidence="3"/>
<comment type="subcellular location">
    <subcellularLocation>
        <location evidence="2">Cell membrane</location>
        <topology evidence="2">Multi-pass membrane protein</topology>
    </subcellularLocation>
</comment>
<dbReference type="InterPro" id="IPR010559">
    <property type="entry name" value="Sig_transdc_His_kin_internal"/>
</dbReference>
<dbReference type="AlphaFoldDB" id="A0AA96RNB4"/>
<feature type="domain" description="HAMP" evidence="15">
    <location>
        <begin position="316"/>
        <end position="368"/>
    </location>
</feature>
<dbReference type="Pfam" id="PF02518">
    <property type="entry name" value="HATPase_c"/>
    <property type="match status" value="1"/>
</dbReference>